<dbReference type="PANTHER" id="PTHR42743">
    <property type="entry name" value="AMINO-ACID AMINOTRANSFERASE"/>
    <property type="match status" value="1"/>
</dbReference>
<dbReference type="AlphaFoldDB" id="A0A5Q2FI99"/>
<dbReference type="GO" id="GO:0046394">
    <property type="term" value="P:carboxylic acid biosynthetic process"/>
    <property type="evidence" value="ECO:0007669"/>
    <property type="project" value="UniProtKB-ARBA"/>
</dbReference>
<evidence type="ECO:0000313" key="3">
    <source>
        <dbReference type="Proteomes" id="UP000386847"/>
    </source>
</evidence>
<dbReference type="Proteomes" id="UP000386847">
    <property type="component" value="Chromosome"/>
</dbReference>
<evidence type="ECO:0000313" key="2">
    <source>
        <dbReference type="EMBL" id="QGF24893.1"/>
    </source>
</evidence>
<organism evidence="2 3">
    <name type="scientific">Raineyella fluvialis</name>
    <dbReference type="NCBI Taxonomy" id="2662261"/>
    <lineage>
        <taxon>Bacteria</taxon>
        <taxon>Bacillati</taxon>
        <taxon>Actinomycetota</taxon>
        <taxon>Actinomycetes</taxon>
        <taxon>Propionibacteriales</taxon>
        <taxon>Propionibacteriaceae</taxon>
        <taxon>Raineyella</taxon>
    </lineage>
</organism>
<protein>
    <submittedName>
        <fullName evidence="2">Aminodeoxychorismate lyase</fullName>
    </submittedName>
</protein>
<dbReference type="Gene3D" id="3.20.10.10">
    <property type="entry name" value="D-amino Acid Aminotransferase, subunit A, domain 2"/>
    <property type="match status" value="1"/>
</dbReference>
<keyword evidence="3" id="KW-1185">Reference proteome</keyword>
<dbReference type="InterPro" id="IPR043132">
    <property type="entry name" value="BCAT-like_C"/>
</dbReference>
<dbReference type="KEGG" id="rain:Rai3103_16135"/>
<dbReference type="InterPro" id="IPR043131">
    <property type="entry name" value="BCAT-like_N"/>
</dbReference>
<dbReference type="GO" id="GO:0016829">
    <property type="term" value="F:lyase activity"/>
    <property type="evidence" value="ECO:0007669"/>
    <property type="project" value="UniProtKB-KW"/>
</dbReference>
<reference evidence="2 3" key="1">
    <citation type="submission" date="2019-10" db="EMBL/GenBank/DDBJ databases">
        <title>Genomic analysis of Raineyella sp. CBA3103.</title>
        <authorList>
            <person name="Roh S.W."/>
        </authorList>
    </citation>
    <scope>NUCLEOTIDE SEQUENCE [LARGE SCALE GENOMIC DNA]</scope>
    <source>
        <strain evidence="2 3">CBA3103</strain>
    </source>
</reference>
<dbReference type="InterPro" id="IPR001544">
    <property type="entry name" value="Aminotrans_IV"/>
</dbReference>
<name>A0A5Q2FI99_9ACTN</name>
<keyword evidence="2" id="KW-0456">Lyase</keyword>
<dbReference type="InterPro" id="IPR036038">
    <property type="entry name" value="Aminotransferase-like"/>
</dbReference>
<comment type="similarity">
    <text evidence="1">Belongs to the class-IV pyridoxal-phosphate-dependent aminotransferase family.</text>
</comment>
<proteinExistence type="inferred from homology"/>
<dbReference type="SUPFAM" id="SSF56752">
    <property type="entry name" value="D-aminoacid aminotransferase-like PLP-dependent enzymes"/>
    <property type="match status" value="1"/>
</dbReference>
<accession>A0A5Q2FI99</accession>
<dbReference type="PANTHER" id="PTHR42743:SF11">
    <property type="entry name" value="AMINODEOXYCHORISMATE LYASE"/>
    <property type="match status" value="1"/>
</dbReference>
<dbReference type="Pfam" id="PF01063">
    <property type="entry name" value="Aminotran_4"/>
    <property type="match status" value="1"/>
</dbReference>
<dbReference type="InterPro" id="IPR050571">
    <property type="entry name" value="Class-IV_PLP-Dep_Aminotrnsfr"/>
</dbReference>
<gene>
    <name evidence="2" type="ORF">Rai3103_16135</name>
</gene>
<dbReference type="EMBL" id="CP045725">
    <property type="protein sequence ID" value="QGF24893.1"/>
    <property type="molecule type" value="Genomic_DNA"/>
</dbReference>
<dbReference type="RefSeq" id="WP_153573422.1">
    <property type="nucleotide sequence ID" value="NZ_CP045725.1"/>
</dbReference>
<sequence length="299" mass="32554">MDDSVLVMIEGPERPRPRPADALRIVDAMVGQVRVNDLGVTRGDGIFEVAGSLDGRVQALQAHLDRFSRSARLMDLPAPDHEVYRVAVRTALERLDAQYPGRELSCKFILTRGQEYPPGIEGATGWAVAMLGPDYSVAREQGISVVVLSRGVPRDVMASAPWLLAGAKSLSYAINRSVIREAHRRGQDDTLFVSSDGYVLEGPTSSFLVRLGGTIVTPPAEDGVLPGTTQASAFRWFEQHGVPTATRSIRIEELDEAEAAWFTSSTRLAAPVRQLDGRALPVDPHMTAALNRFLLDRDG</sequence>
<dbReference type="Gene3D" id="3.30.470.10">
    <property type="match status" value="1"/>
</dbReference>
<dbReference type="GO" id="GO:0005829">
    <property type="term" value="C:cytosol"/>
    <property type="evidence" value="ECO:0007669"/>
    <property type="project" value="TreeGrafter"/>
</dbReference>
<evidence type="ECO:0000256" key="1">
    <source>
        <dbReference type="ARBA" id="ARBA00009320"/>
    </source>
</evidence>